<sequence length="48" mass="5395">MHVDAIAALAWRFEAGQLSGDEYLRYVDLERATTLPPHHDTTTVTTSH</sequence>
<accession>A0A4R2KCM8</accession>
<proteinExistence type="predicted"/>
<organism evidence="1 2">
    <name type="scientific">Actinocrispum wychmicini</name>
    <dbReference type="NCBI Taxonomy" id="1213861"/>
    <lineage>
        <taxon>Bacteria</taxon>
        <taxon>Bacillati</taxon>
        <taxon>Actinomycetota</taxon>
        <taxon>Actinomycetes</taxon>
        <taxon>Pseudonocardiales</taxon>
        <taxon>Pseudonocardiaceae</taxon>
        <taxon>Actinocrispum</taxon>
    </lineage>
</organism>
<evidence type="ECO:0000313" key="2">
    <source>
        <dbReference type="Proteomes" id="UP000295680"/>
    </source>
</evidence>
<protein>
    <submittedName>
        <fullName evidence="1">Uncharacterized protein</fullName>
    </submittedName>
</protein>
<comment type="caution">
    <text evidence="1">The sequence shown here is derived from an EMBL/GenBank/DDBJ whole genome shotgun (WGS) entry which is preliminary data.</text>
</comment>
<gene>
    <name evidence="1" type="ORF">EV192_1019</name>
</gene>
<name>A0A4R2KCM8_9PSEU</name>
<dbReference type="AlphaFoldDB" id="A0A4R2KCM8"/>
<evidence type="ECO:0000313" key="1">
    <source>
        <dbReference type="EMBL" id="TCO64245.1"/>
    </source>
</evidence>
<reference evidence="1 2" key="1">
    <citation type="submission" date="2019-03" db="EMBL/GenBank/DDBJ databases">
        <title>Genomic Encyclopedia of Type Strains, Phase IV (KMG-IV): sequencing the most valuable type-strain genomes for metagenomic binning, comparative biology and taxonomic classification.</title>
        <authorList>
            <person name="Goeker M."/>
        </authorList>
    </citation>
    <scope>NUCLEOTIDE SEQUENCE [LARGE SCALE GENOMIC DNA]</scope>
    <source>
        <strain evidence="1 2">DSM 45934</strain>
    </source>
</reference>
<dbReference type="EMBL" id="SLWS01000001">
    <property type="protein sequence ID" value="TCO64245.1"/>
    <property type="molecule type" value="Genomic_DNA"/>
</dbReference>
<keyword evidence="2" id="KW-1185">Reference proteome</keyword>
<dbReference type="Proteomes" id="UP000295680">
    <property type="component" value="Unassembled WGS sequence"/>
</dbReference>